<feature type="non-terminal residue" evidence="1">
    <location>
        <position position="1"/>
    </location>
</feature>
<dbReference type="EMBL" id="UINC01026179">
    <property type="protein sequence ID" value="SVB03152.1"/>
    <property type="molecule type" value="Genomic_DNA"/>
</dbReference>
<sequence length="224" mass="25252">VAFVNLDIPLYTQSMDFSCGSACVAMALKYFNFVSKMDRDLEVELWRETNAVEMKGAGRYGICAPFSVRGLHPHIITDNPGLGLIERAKTYVKANGGNEVYLEFFHDMQKRVCALNGTTQEVRKPTLQDIREALQADRVCIALVSTIIFEEEDEDIPHWIVITGEDNGILTVNNPIDDDVAKSHRPIYFDDLYTNVEMYKETTLITVGQKALDKDQVPEPELST</sequence>
<evidence type="ECO:0008006" key="2">
    <source>
        <dbReference type="Google" id="ProtNLM"/>
    </source>
</evidence>
<dbReference type="InterPro" id="IPR021770">
    <property type="entry name" value="DUF3335"/>
</dbReference>
<dbReference type="Gene3D" id="3.90.70.10">
    <property type="entry name" value="Cysteine proteinases"/>
    <property type="match status" value="1"/>
</dbReference>
<proteinExistence type="predicted"/>
<accession>A0A382APW2</accession>
<evidence type="ECO:0000313" key="1">
    <source>
        <dbReference type="EMBL" id="SVB03152.1"/>
    </source>
</evidence>
<protein>
    <recommendedName>
        <fullName evidence="2">Peptidase C39-like domain-containing protein</fullName>
    </recommendedName>
</protein>
<organism evidence="1">
    <name type="scientific">marine metagenome</name>
    <dbReference type="NCBI Taxonomy" id="408172"/>
    <lineage>
        <taxon>unclassified sequences</taxon>
        <taxon>metagenomes</taxon>
        <taxon>ecological metagenomes</taxon>
    </lineage>
</organism>
<feature type="non-terminal residue" evidence="1">
    <location>
        <position position="224"/>
    </location>
</feature>
<reference evidence="1" key="1">
    <citation type="submission" date="2018-05" db="EMBL/GenBank/DDBJ databases">
        <authorList>
            <person name="Lanie J.A."/>
            <person name="Ng W.-L."/>
            <person name="Kazmierczak K.M."/>
            <person name="Andrzejewski T.M."/>
            <person name="Davidsen T.M."/>
            <person name="Wayne K.J."/>
            <person name="Tettelin H."/>
            <person name="Glass J.I."/>
            <person name="Rusch D."/>
            <person name="Podicherti R."/>
            <person name="Tsui H.-C.T."/>
            <person name="Winkler M.E."/>
        </authorList>
    </citation>
    <scope>NUCLEOTIDE SEQUENCE</scope>
</reference>
<dbReference type="AlphaFoldDB" id="A0A382APW2"/>
<gene>
    <name evidence="1" type="ORF">METZ01_LOCUS156006</name>
</gene>
<dbReference type="Pfam" id="PF11814">
    <property type="entry name" value="DUF3335"/>
    <property type="match status" value="1"/>
</dbReference>
<name>A0A382APW2_9ZZZZ</name>